<dbReference type="Gene3D" id="2.30.30.40">
    <property type="entry name" value="SH3 Domains"/>
    <property type="match status" value="1"/>
</dbReference>
<sequence length="305" mass="33363">MWNSASEEEKPLISHPFFLSTSIIANCSCVVAVVSQAFAVSQIGREVVGTLWLAILLQLTVNFGMLYALFSNSVHSLRLQIVVFSAMSVVLAALGIDKNIFSGQKSRDSIAAAWIILVIIDLLWILVLSPADQNSPMLRVFTKEARIRLSSDSRLPLKHIYESPIESTSDRIREVSSNPRSTIISATSTTPRTPISVATARPPVVDAHQDPLPDRRSIKSELVVPPSAPTSSAPSSNYSYTQKALALYDCKCHDAFGELSFLKGDILHVSRTFEKKWWPARKANGQAGESGIAVVPSNYLKIIQG</sequence>
<reference evidence="6 7" key="1">
    <citation type="journal article" date="2020" name="ISME J.">
        <title>Uncovering the hidden diversity of litter-decomposition mechanisms in mushroom-forming fungi.</title>
        <authorList>
            <person name="Floudas D."/>
            <person name="Bentzer J."/>
            <person name="Ahren D."/>
            <person name="Johansson T."/>
            <person name="Persson P."/>
            <person name="Tunlid A."/>
        </authorList>
    </citation>
    <scope>NUCLEOTIDE SEQUENCE [LARGE SCALE GENOMIC DNA]</scope>
    <source>
        <strain evidence="6 7">CBS 406.79</strain>
    </source>
</reference>
<keyword evidence="7" id="KW-1185">Reference proteome</keyword>
<evidence type="ECO:0000256" key="4">
    <source>
        <dbReference type="SAM" id="Phobius"/>
    </source>
</evidence>
<name>A0A8H5HXZ5_9AGAR</name>
<dbReference type="EMBL" id="JAACJN010000011">
    <property type="protein sequence ID" value="KAF5391230.1"/>
    <property type="molecule type" value="Genomic_DNA"/>
</dbReference>
<feature type="domain" description="SH3" evidence="5">
    <location>
        <begin position="239"/>
        <end position="305"/>
    </location>
</feature>
<gene>
    <name evidence="6" type="ORF">D9757_003030</name>
</gene>
<dbReference type="InterPro" id="IPR036028">
    <property type="entry name" value="SH3-like_dom_sf"/>
</dbReference>
<dbReference type="InterPro" id="IPR001452">
    <property type="entry name" value="SH3_domain"/>
</dbReference>
<evidence type="ECO:0000313" key="7">
    <source>
        <dbReference type="Proteomes" id="UP000518752"/>
    </source>
</evidence>
<dbReference type="AlphaFoldDB" id="A0A8H5HXZ5"/>
<feature type="transmembrane region" description="Helical" evidence="4">
    <location>
        <begin position="108"/>
        <end position="127"/>
    </location>
</feature>
<dbReference type="Proteomes" id="UP000518752">
    <property type="component" value="Unassembled WGS sequence"/>
</dbReference>
<protein>
    <recommendedName>
        <fullName evidence="5">SH3 domain-containing protein</fullName>
    </recommendedName>
</protein>
<evidence type="ECO:0000259" key="5">
    <source>
        <dbReference type="PROSITE" id="PS50002"/>
    </source>
</evidence>
<evidence type="ECO:0000313" key="6">
    <source>
        <dbReference type="EMBL" id="KAF5391230.1"/>
    </source>
</evidence>
<dbReference type="OrthoDB" id="5983572at2759"/>
<proteinExistence type="predicted"/>
<keyword evidence="4" id="KW-0472">Membrane</keyword>
<feature type="transmembrane region" description="Helical" evidence="4">
    <location>
        <begin position="51"/>
        <end position="70"/>
    </location>
</feature>
<evidence type="ECO:0000256" key="2">
    <source>
        <dbReference type="PROSITE-ProRule" id="PRU00192"/>
    </source>
</evidence>
<accession>A0A8H5HXZ5</accession>
<keyword evidence="4" id="KW-1133">Transmembrane helix</keyword>
<dbReference type="SMART" id="SM00326">
    <property type="entry name" value="SH3"/>
    <property type="match status" value="1"/>
</dbReference>
<comment type="caution">
    <text evidence="6">The sequence shown here is derived from an EMBL/GenBank/DDBJ whole genome shotgun (WGS) entry which is preliminary data.</text>
</comment>
<dbReference type="SUPFAM" id="SSF50044">
    <property type="entry name" value="SH3-domain"/>
    <property type="match status" value="1"/>
</dbReference>
<feature type="transmembrane region" description="Helical" evidence="4">
    <location>
        <begin position="76"/>
        <end position="96"/>
    </location>
</feature>
<dbReference type="Pfam" id="PF00018">
    <property type="entry name" value="SH3_1"/>
    <property type="match status" value="1"/>
</dbReference>
<keyword evidence="4" id="KW-0812">Transmembrane</keyword>
<dbReference type="PROSITE" id="PS50002">
    <property type="entry name" value="SH3"/>
    <property type="match status" value="1"/>
</dbReference>
<evidence type="ECO:0000256" key="3">
    <source>
        <dbReference type="SAM" id="MobiDB-lite"/>
    </source>
</evidence>
<feature type="compositionally biased region" description="Basic and acidic residues" evidence="3">
    <location>
        <begin position="207"/>
        <end position="219"/>
    </location>
</feature>
<organism evidence="6 7">
    <name type="scientific">Collybiopsis confluens</name>
    <dbReference type="NCBI Taxonomy" id="2823264"/>
    <lineage>
        <taxon>Eukaryota</taxon>
        <taxon>Fungi</taxon>
        <taxon>Dikarya</taxon>
        <taxon>Basidiomycota</taxon>
        <taxon>Agaricomycotina</taxon>
        <taxon>Agaricomycetes</taxon>
        <taxon>Agaricomycetidae</taxon>
        <taxon>Agaricales</taxon>
        <taxon>Marasmiineae</taxon>
        <taxon>Omphalotaceae</taxon>
        <taxon>Collybiopsis</taxon>
    </lineage>
</organism>
<feature type="region of interest" description="Disordered" evidence="3">
    <location>
        <begin position="206"/>
        <end position="237"/>
    </location>
</feature>
<keyword evidence="1 2" id="KW-0728">SH3 domain</keyword>
<evidence type="ECO:0000256" key="1">
    <source>
        <dbReference type="ARBA" id="ARBA00022443"/>
    </source>
</evidence>
<feature type="transmembrane region" description="Helical" evidence="4">
    <location>
        <begin position="17"/>
        <end position="39"/>
    </location>
</feature>